<sequence>MKAAKFVFLYMGLLFGLLNHSRAQIYPKELSFYPEILKTHGLEAYPADDPFVYLQYLRPESMVNSHKWQRLIKILDKKFKKERGTDFLRYIFFKTQEMVLQDYMVYASFSETLAEGKYDCVTGSAVYGLLLKRYGFPFDIIETDNHVFVIVSRDEKHDIIFESTWKIDGFIHAAHEAEHFFSQFTATSSVSSNAESTLHLGNLSPAHSKNSTFRTIGFKELNGLQFYNDAIKKFEGRAYKEAYFQMKMAATWYPSERILRLQALLKQLNEEHQSHKVISTIPDSAAP</sequence>
<keyword evidence="2" id="KW-1185">Reference proteome</keyword>
<accession>A0ABV9T5F7</accession>
<gene>
    <name evidence="1" type="ORF">ACFPFU_18345</name>
</gene>
<protein>
    <recommendedName>
        <fullName evidence="3">Transglutaminase-like domain-containing protein</fullName>
    </recommendedName>
</protein>
<name>A0ABV9T5F7_9BACT</name>
<proteinExistence type="predicted"/>
<dbReference type="Proteomes" id="UP001595818">
    <property type="component" value="Unassembled WGS sequence"/>
</dbReference>
<organism evidence="1 2">
    <name type="scientific">Negadavirga shengliensis</name>
    <dbReference type="NCBI Taxonomy" id="1389218"/>
    <lineage>
        <taxon>Bacteria</taxon>
        <taxon>Pseudomonadati</taxon>
        <taxon>Bacteroidota</taxon>
        <taxon>Cytophagia</taxon>
        <taxon>Cytophagales</taxon>
        <taxon>Cyclobacteriaceae</taxon>
        <taxon>Negadavirga</taxon>
    </lineage>
</organism>
<dbReference type="EMBL" id="JBHSJJ010000012">
    <property type="protein sequence ID" value="MFC4873668.1"/>
    <property type="molecule type" value="Genomic_DNA"/>
</dbReference>
<dbReference type="RefSeq" id="WP_377066754.1">
    <property type="nucleotide sequence ID" value="NZ_JBHSJJ010000012.1"/>
</dbReference>
<evidence type="ECO:0000313" key="1">
    <source>
        <dbReference type="EMBL" id="MFC4873668.1"/>
    </source>
</evidence>
<reference evidence="2" key="1">
    <citation type="journal article" date="2019" name="Int. J. Syst. Evol. Microbiol.">
        <title>The Global Catalogue of Microorganisms (GCM) 10K type strain sequencing project: providing services to taxonomists for standard genome sequencing and annotation.</title>
        <authorList>
            <consortium name="The Broad Institute Genomics Platform"/>
            <consortium name="The Broad Institute Genome Sequencing Center for Infectious Disease"/>
            <person name="Wu L."/>
            <person name="Ma J."/>
        </authorList>
    </citation>
    <scope>NUCLEOTIDE SEQUENCE [LARGE SCALE GENOMIC DNA]</scope>
    <source>
        <strain evidence="2">CGMCC 4.7466</strain>
    </source>
</reference>
<evidence type="ECO:0000313" key="2">
    <source>
        <dbReference type="Proteomes" id="UP001595818"/>
    </source>
</evidence>
<comment type="caution">
    <text evidence="1">The sequence shown here is derived from an EMBL/GenBank/DDBJ whole genome shotgun (WGS) entry which is preliminary data.</text>
</comment>
<evidence type="ECO:0008006" key="3">
    <source>
        <dbReference type="Google" id="ProtNLM"/>
    </source>
</evidence>